<sequence length="81" mass="8896">MPTDPHTPLLTISLLKSAKSGVNAGNKSRYLSLTCSLSEIESPKEIGIGLGWYWFIQSICFAINVYGRFNHCAVCDAMLES</sequence>
<name>A0A6J5JSU4_9BURK</name>
<dbReference type="EMBL" id="CABWIL020000045">
    <property type="protein sequence ID" value="CAB3974277.1"/>
    <property type="molecule type" value="Genomic_DNA"/>
</dbReference>
<dbReference type="Proteomes" id="UP000494301">
    <property type="component" value="Unassembled WGS sequence"/>
</dbReference>
<protein>
    <submittedName>
        <fullName evidence="1">Uncharacterized protein</fullName>
    </submittedName>
</protein>
<evidence type="ECO:0000313" key="1">
    <source>
        <dbReference type="EMBL" id="CAB3974277.1"/>
    </source>
</evidence>
<reference evidence="1 2" key="1">
    <citation type="submission" date="2020-04" db="EMBL/GenBank/DDBJ databases">
        <authorList>
            <person name="Depoorter E."/>
        </authorList>
    </citation>
    <scope>NUCLEOTIDE SEQUENCE [LARGE SCALE GENOMIC DNA]</scope>
    <source>
        <strain evidence="1 2">BCC0217</strain>
    </source>
</reference>
<accession>A0A6J5JSU4</accession>
<gene>
    <name evidence="1" type="ORF">BLA3211_07933</name>
</gene>
<organism evidence="1 2">
    <name type="scientific">Burkholderia aenigmatica</name>
    <dbReference type="NCBI Taxonomy" id="2015348"/>
    <lineage>
        <taxon>Bacteria</taxon>
        <taxon>Pseudomonadati</taxon>
        <taxon>Pseudomonadota</taxon>
        <taxon>Betaproteobacteria</taxon>
        <taxon>Burkholderiales</taxon>
        <taxon>Burkholderiaceae</taxon>
        <taxon>Burkholderia</taxon>
        <taxon>Burkholderia cepacia complex</taxon>
    </lineage>
</organism>
<dbReference type="AlphaFoldDB" id="A0A6J5JSU4"/>
<proteinExistence type="predicted"/>
<evidence type="ECO:0000313" key="2">
    <source>
        <dbReference type="Proteomes" id="UP000494301"/>
    </source>
</evidence>